<dbReference type="InterPro" id="IPR051477">
    <property type="entry name" value="Expansin_CellWall"/>
</dbReference>
<comment type="caution">
    <text evidence="4">The sequence shown here is derived from an EMBL/GenBank/DDBJ whole genome shotgun (WGS) entry which is preliminary data.</text>
</comment>
<feature type="domain" description="RlpA-like protein double-psi beta-barrel" evidence="3">
    <location>
        <begin position="23"/>
        <end position="109"/>
    </location>
</feature>
<dbReference type="CDD" id="cd22191">
    <property type="entry name" value="DPBB_RlpA_EXP_N-like"/>
    <property type="match status" value="1"/>
</dbReference>
<dbReference type="Proteomes" id="UP000807342">
    <property type="component" value="Unassembled WGS sequence"/>
</dbReference>
<protein>
    <recommendedName>
        <fullName evidence="3">RlpA-like protein double-psi beta-barrel domain-containing protein</fullName>
    </recommendedName>
</protein>
<gene>
    <name evidence="4" type="ORF">P691DRAFT_763111</name>
</gene>
<dbReference type="InterPro" id="IPR036908">
    <property type="entry name" value="RlpA-like_sf"/>
</dbReference>
<dbReference type="Gene3D" id="2.40.40.10">
    <property type="entry name" value="RlpA-like domain"/>
    <property type="match status" value="1"/>
</dbReference>
<evidence type="ECO:0000313" key="5">
    <source>
        <dbReference type="Proteomes" id="UP000807342"/>
    </source>
</evidence>
<keyword evidence="1 2" id="KW-0732">Signal</keyword>
<feature type="signal peptide" evidence="2">
    <location>
        <begin position="1"/>
        <end position="20"/>
    </location>
</feature>
<proteinExistence type="predicted"/>
<evidence type="ECO:0000256" key="1">
    <source>
        <dbReference type="ARBA" id="ARBA00022729"/>
    </source>
</evidence>
<organism evidence="4 5">
    <name type="scientific">Macrolepiota fuliginosa MF-IS2</name>
    <dbReference type="NCBI Taxonomy" id="1400762"/>
    <lineage>
        <taxon>Eukaryota</taxon>
        <taxon>Fungi</taxon>
        <taxon>Dikarya</taxon>
        <taxon>Basidiomycota</taxon>
        <taxon>Agaricomycotina</taxon>
        <taxon>Agaricomycetes</taxon>
        <taxon>Agaricomycetidae</taxon>
        <taxon>Agaricales</taxon>
        <taxon>Agaricineae</taxon>
        <taxon>Agaricaceae</taxon>
        <taxon>Macrolepiota</taxon>
    </lineage>
</organism>
<dbReference type="OrthoDB" id="406505at2759"/>
<dbReference type="EMBL" id="MU151349">
    <property type="protein sequence ID" value="KAF9444761.1"/>
    <property type="molecule type" value="Genomic_DNA"/>
</dbReference>
<dbReference type="AlphaFoldDB" id="A0A9P5X7H2"/>
<evidence type="ECO:0000313" key="4">
    <source>
        <dbReference type="EMBL" id="KAF9444761.1"/>
    </source>
</evidence>
<dbReference type="InterPro" id="IPR009009">
    <property type="entry name" value="RlpA-like_DPBB"/>
</dbReference>
<keyword evidence="5" id="KW-1185">Reference proteome</keyword>
<accession>A0A9P5X7H2</accession>
<feature type="chain" id="PRO_5040361574" description="RlpA-like protein double-psi beta-barrel domain-containing protein" evidence="2">
    <location>
        <begin position="21"/>
        <end position="113"/>
    </location>
</feature>
<name>A0A9P5X7H2_9AGAR</name>
<evidence type="ECO:0000259" key="3">
    <source>
        <dbReference type="Pfam" id="PF03330"/>
    </source>
</evidence>
<dbReference type="PANTHER" id="PTHR31836:SF28">
    <property type="entry name" value="SRCR DOMAIN-CONTAINING PROTEIN-RELATED"/>
    <property type="match status" value="1"/>
</dbReference>
<dbReference type="PANTHER" id="PTHR31836">
    <property type="match status" value="1"/>
</dbReference>
<sequence length="113" mass="11834">MHTFKILLAVAASFVGNALANNGDATYYTPGLGSCGLQNTEADLVVALNPTDFNNKAACGRSIRVNYQGKSVNVQVVDLCPGCGPGGIDLSPAAFQQLADTSVGRIQVEWDFI</sequence>
<dbReference type="Pfam" id="PF03330">
    <property type="entry name" value="DPBB_1"/>
    <property type="match status" value="1"/>
</dbReference>
<reference evidence="4" key="1">
    <citation type="submission" date="2020-11" db="EMBL/GenBank/DDBJ databases">
        <authorList>
            <consortium name="DOE Joint Genome Institute"/>
            <person name="Ahrendt S."/>
            <person name="Riley R."/>
            <person name="Andreopoulos W."/>
            <person name="Labutti K."/>
            <person name="Pangilinan J."/>
            <person name="Ruiz-Duenas F.J."/>
            <person name="Barrasa J.M."/>
            <person name="Sanchez-Garcia M."/>
            <person name="Camarero S."/>
            <person name="Miyauchi S."/>
            <person name="Serrano A."/>
            <person name="Linde D."/>
            <person name="Babiker R."/>
            <person name="Drula E."/>
            <person name="Ayuso-Fernandez I."/>
            <person name="Pacheco R."/>
            <person name="Padilla G."/>
            <person name="Ferreira P."/>
            <person name="Barriuso J."/>
            <person name="Kellner H."/>
            <person name="Castanera R."/>
            <person name="Alfaro M."/>
            <person name="Ramirez L."/>
            <person name="Pisabarro A.G."/>
            <person name="Kuo A."/>
            <person name="Tritt A."/>
            <person name="Lipzen A."/>
            <person name="He G."/>
            <person name="Yan M."/>
            <person name="Ng V."/>
            <person name="Cullen D."/>
            <person name="Martin F."/>
            <person name="Rosso M.-N."/>
            <person name="Henrissat B."/>
            <person name="Hibbett D."/>
            <person name="Martinez A.T."/>
            <person name="Grigoriev I.V."/>
        </authorList>
    </citation>
    <scope>NUCLEOTIDE SEQUENCE</scope>
    <source>
        <strain evidence="4">MF-IS2</strain>
    </source>
</reference>
<dbReference type="SUPFAM" id="SSF50685">
    <property type="entry name" value="Barwin-like endoglucanases"/>
    <property type="match status" value="1"/>
</dbReference>
<dbReference type="PROSITE" id="PS51257">
    <property type="entry name" value="PROKAR_LIPOPROTEIN"/>
    <property type="match status" value="1"/>
</dbReference>
<evidence type="ECO:0000256" key="2">
    <source>
        <dbReference type="SAM" id="SignalP"/>
    </source>
</evidence>